<dbReference type="InterPro" id="IPR025705">
    <property type="entry name" value="Beta_hexosaminidase_sua/sub"/>
</dbReference>
<evidence type="ECO:0000259" key="9">
    <source>
        <dbReference type="Pfam" id="PF02838"/>
    </source>
</evidence>
<feature type="domain" description="Glycoside hydrolase family 20 catalytic" evidence="8">
    <location>
        <begin position="174"/>
        <end position="480"/>
    </location>
</feature>
<evidence type="ECO:0000313" key="10">
    <source>
        <dbReference type="EMBL" id="KAF9887335.1"/>
    </source>
</evidence>
<comment type="similarity">
    <text evidence="2">Belongs to the glycosyl hydrolase 20 family.</text>
</comment>
<dbReference type="SUPFAM" id="SSF55545">
    <property type="entry name" value="beta-N-acetylhexosaminidase-like domain"/>
    <property type="match status" value="1"/>
</dbReference>
<evidence type="ECO:0000256" key="4">
    <source>
        <dbReference type="ARBA" id="ARBA00022801"/>
    </source>
</evidence>
<evidence type="ECO:0000256" key="5">
    <source>
        <dbReference type="ARBA" id="ARBA00023295"/>
    </source>
</evidence>
<feature type="domain" description="Beta-hexosaminidase bacterial type N-terminal" evidence="9">
    <location>
        <begin position="66"/>
        <end position="170"/>
    </location>
</feature>
<proteinExistence type="inferred from homology"/>
<name>A0AAD4GS89_ASPNN</name>
<dbReference type="GO" id="GO:0005975">
    <property type="term" value="P:carbohydrate metabolic process"/>
    <property type="evidence" value="ECO:0007669"/>
    <property type="project" value="InterPro"/>
</dbReference>
<dbReference type="AlphaFoldDB" id="A0AAD4GS89"/>
<dbReference type="InterPro" id="IPR052764">
    <property type="entry name" value="GH20_Enzymes"/>
</dbReference>
<dbReference type="GO" id="GO:0004563">
    <property type="term" value="F:beta-N-acetylhexosaminidase activity"/>
    <property type="evidence" value="ECO:0007669"/>
    <property type="project" value="UniProtKB-EC"/>
</dbReference>
<dbReference type="PRINTS" id="PR00738">
    <property type="entry name" value="GLHYDRLASE20"/>
</dbReference>
<evidence type="ECO:0000256" key="6">
    <source>
        <dbReference type="PIRSR" id="PIRSR625705-1"/>
    </source>
</evidence>
<keyword evidence="7" id="KW-0732">Signal</keyword>
<sequence>MMWTALLLSPIAVASALQSLPPVQWMNSGHGKGGGFNLASVDRNIYIARDFASHRDQSGLTLIPPSALEFADTFRQDLEEVTGHSWRLHSVDEFPKHRSGIFLDRVDDSHEQLTYENGDPTEEGYSLEVQKDRLSIHGSGARGMWWGTRTLLQQLLIADNRPIPRGRVIDAPSYATRGFLLDAGRKWYAPSFLKELCTYASFFKMSEFHYHINDNYPLSRGHNEVWQDVYAQFALHPENPDLQGLVQRANETLTRADFEDFEQHCAQRGVTVIPEIESPGHALVITKWKPELALETKEDLLNLSHPDTIPLVKSIWTEFLPWFHTKEVNIGADEYDSTLADVYIDFVNELSHFVNETSGKRSRVWGTYEPSETRTISKDVIIQHWQYGQSDPVALANDGYELINSEDWWAYMSLKNDHMPILPAPYPQHFNNTRVLNFGNQPGWQWEPSLFNPFNITEQPVAQPVKGAILAAWSDSGPDATTQLEGYYAIRNGIPTVASRSWTGRRGPQLDVSVLAGSMDLLTANAVAQNLDRRLPQKTIHWAAPRHAIADNKTHHLGHGSKGMNYTLDLEVSGPFVLSSPDAALRLSPDGGLHFIADGWDYPLRSIDEADGFDDGYPGRIWTNATSSTHEPVTVPLKSHLTIRTDVIGGSRVWVNGEFAGRFEVFVFGGKNTLFSWSQMAFVAPLEWVQGKVKQLRLSGFNGQH</sequence>
<feature type="chain" id="PRO_5042233650" description="beta-N-acetylhexosaminidase" evidence="7">
    <location>
        <begin position="17"/>
        <end position="705"/>
    </location>
</feature>
<dbReference type="PANTHER" id="PTHR43678:SF1">
    <property type="entry name" value="BETA-N-ACETYLHEXOSAMINIDASE"/>
    <property type="match status" value="1"/>
</dbReference>
<comment type="catalytic activity">
    <reaction evidence="1">
        <text>Hydrolysis of terminal non-reducing N-acetyl-D-hexosamine residues in N-acetyl-beta-D-hexosaminides.</text>
        <dbReference type="EC" id="3.2.1.52"/>
    </reaction>
</comment>
<evidence type="ECO:0000256" key="3">
    <source>
        <dbReference type="ARBA" id="ARBA00012663"/>
    </source>
</evidence>
<dbReference type="EMBL" id="VCAU01000063">
    <property type="protein sequence ID" value="KAF9887335.1"/>
    <property type="molecule type" value="Genomic_DNA"/>
</dbReference>
<evidence type="ECO:0000256" key="2">
    <source>
        <dbReference type="ARBA" id="ARBA00006285"/>
    </source>
</evidence>
<dbReference type="Pfam" id="PF02838">
    <property type="entry name" value="Glyco_hydro_20b"/>
    <property type="match status" value="1"/>
</dbReference>
<dbReference type="InterPro" id="IPR029018">
    <property type="entry name" value="Hex-like_dom2"/>
</dbReference>
<evidence type="ECO:0000256" key="7">
    <source>
        <dbReference type="SAM" id="SignalP"/>
    </source>
</evidence>
<dbReference type="CDD" id="cd06564">
    <property type="entry name" value="GH20_DspB_LnbB-like"/>
    <property type="match status" value="1"/>
</dbReference>
<organism evidence="10 11">
    <name type="scientific">Aspergillus nanangensis</name>
    <dbReference type="NCBI Taxonomy" id="2582783"/>
    <lineage>
        <taxon>Eukaryota</taxon>
        <taxon>Fungi</taxon>
        <taxon>Dikarya</taxon>
        <taxon>Ascomycota</taxon>
        <taxon>Pezizomycotina</taxon>
        <taxon>Eurotiomycetes</taxon>
        <taxon>Eurotiomycetidae</taxon>
        <taxon>Eurotiales</taxon>
        <taxon>Aspergillaceae</taxon>
        <taxon>Aspergillus</taxon>
        <taxon>Aspergillus subgen. Circumdati</taxon>
    </lineage>
</organism>
<dbReference type="InterPro" id="IPR015883">
    <property type="entry name" value="Glyco_hydro_20_cat"/>
</dbReference>
<reference evidence="10" key="1">
    <citation type="journal article" date="2019" name="Beilstein J. Org. Chem.">
        <title>Nanangenines: drimane sesquiterpenoids as the dominant metabolite cohort of a novel Australian fungus, Aspergillus nanangensis.</title>
        <authorList>
            <person name="Lacey H.J."/>
            <person name="Gilchrist C.L.M."/>
            <person name="Crombie A."/>
            <person name="Kalaitzis J.A."/>
            <person name="Vuong D."/>
            <person name="Rutledge P.J."/>
            <person name="Turner P."/>
            <person name="Pitt J.I."/>
            <person name="Lacey E."/>
            <person name="Chooi Y.H."/>
            <person name="Piggott A.M."/>
        </authorList>
    </citation>
    <scope>NUCLEOTIDE SEQUENCE</scope>
    <source>
        <strain evidence="10">MST-FP2251</strain>
    </source>
</reference>
<feature type="signal peptide" evidence="7">
    <location>
        <begin position="1"/>
        <end position="16"/>
    </location>
</feature>
<evidence type="ECO:0000259" key="8">
    <source>
        <dbReference type="Pfam" id="PF00728"/>
    </source>
</evidence>
<evidence type="ECO:0000313" key="11">
    <source>
        <dbReference type="Proteomes" id="UP001194746"/>
    </source>
</evidence>
<gene>
    <name evidence="10" type="ORF">FE257_010330</name>
</gene>
<dbReference type="Proteomes" id="UP001194746">
    <property type="component" value="Unassembled WGS sequence"/>
</dbReference>
<dbReference type="Gene3D" id="3.30.379.10">
    <property type="entry name" value="Chitobiase/beta-hexosaminidase domain 2-like"/>
    <property type="match status" value="1"/>
</dbReference>
<dbReference type="InterPro" id="IPR017853">
    <property type="entry name" value="GH"/>
</dbReference>
<keyword evidence="5" id="KW-0326">Glycosidase</keyword>
<comment type="caution">
    <text evidence="10">The sequence shown here is derived from an EMBL/GenBank/DDBJ whole genome shotgun (WGS) entry which is preliminary data.</text>
</comment>
<dbReference type="PANTHER" id="PTHR43678">
    <property type="entry name" value="PUTATIVE (AFU_ORTHOLOGUE AFUA_2G00640)-RELATED"/>
    <property type="match status" value="1"/>
</dbReference>
<protein>
    <recommendedName>
        <fullName evidence="3">beta-N-acetylhexosaminidase</fullName>
        <ecNumber evidence="3">3.2.1.52</ecNumber>
    </recommendedName>
</protein>
<dbReference type="Pfam" id="PF00728">
    <property type="entry name" value="Glyco_hydro_20"/>
    <property type="match status" value="1"/>
</dbReference>
<reference evidence="10" key="2">
    <citation type="submission" date="2020-02" db="EMBL/GenBank/DDBJ databases">
        <authorList>
            <person name="Gilchrist C.L.M."/>
            <person name="Chooi Y.-H."/>
        </authorList>
    </citation>
    <scope>NUCLEOTIDE SEQUENCE</scope>
    <source>
        <strain evidence="10">MST-FP2251</strain>
    </source>
</reference>
<keyword evidence="4" id="KW-0378">Hydrolase</keyword>
<dbReference type="EC" id="3.2.1.52" evidence="3"/>
<feature type="active site" description="Proton donor" evidence="6">
    <location>
        <position position="334"/>
    </location>
</feature>
<dbReference type="Gene3D" id="3.20.20.80">
    <property type="entry name" value="Glycosidases"/>
    <property type="match status" value="1"/>
</dbReference>
<dbReference type="SUPFAM" id="SSF51445">
    <property type="entry name" value="(Trans)glycosidases"/>
    <property type="match status" value="1"/>
</dbReference>
<keyword evidence="11" id="KW-1185">Reference proteome</keyword>
<evidence type="ECO:0000256" key="1">
    <source>
        <dbReference type="ARBA" id="ARBA00001231"/>
    </source>
</evidence>
<accession>A0AAD4GS89</accession>
<dbReference type="InterPro" id="IPR015882">
    <property type="entry name" value="HEX_bac_N"/>
</dbReference>